<keyword evidence="1" id="KW-0812">Transmembrane</keyword>
<dbReference type="SMART" id="SM00255">
    <property type="entry name" value="TIR"/>
    <property type="match status" value="1"/>
</dbReference>
<dbReference type="AlphaFoldDB" id="A0A6G9ZAC5"/>
<keyword evidence="1" id="KW-1133">Transmembrane helix</keyword>
<dbReference type="InterPro" id="IPR035897">
    <property type="entry name" value="Toll_tir_struct_dom_sf"/>
</dbReference>
<evidence type="ECO:0000313" key="4">
    <source>
        <dbReference type="Proteomes" id="UP000500953"/>
    </source>
</evidence>
<sequence>MQRRDRIFGKRRWFGDRRAGRRPASTGRERLDRRLDRREPVMLTAQNTPPRTGPRFDAFISYRSKTSARAARQLQRALVALSKRHRPDRVLSLFLDTQSLVARELDAEIEQALANSHALIVLLARGTEESPWVDREIRYWLEHGGDLDRLFLVRHDDALNLAWDKKDGTFAEPDKLPPALTELITKERKWLDLRRSLTGTDETALVGLYAPIVGAVPEDLLLAEADFQQRRQRRNRIITTTLTVLLVLALVAGGTALVNWRKSEANRIRADHEATQARADADAAQALLAAADSPSRGIRLAVGAARLSSTSSVRAALLAVADTSAVLQHAYEFPRQDAGYPGTGVAFSYDDSQLFGWGHATDRDDSYLVGWDLVTGRRQVAMRLPVPGLAAVAAVSPRWVAGCSAAGPVLITPSNHDVRKLAAEWPRERTCALHTFAGGMVITTQNNDGTQGKSYFVNHVGQVGELDGMSSVAVRHEAPAAIVAGPAGIAVLRADGVTRLGDQPVRTADILDNAGGFAVRADDRRWILGHPNGSGYTLTESTASADAVDSAPQLTLEGLTGELAEVTADGTVRMSHTIGTAQVHGNGRLAKFDFVTRIVPVMDAFVVVYRDGASMVWPPGKPAFAPLANDLLRDQWRAVPSGWSQGSDPSGRDAVVGGCQDHEKVYLASDPGSPGIWTVDPDHLAREVRGYAATGVNCGVVDTADGLEFTPRLDLGHGPQILRRSPVFDGLAVSADETKIAVIQADQPVEVLSATGAANKPWGARQYIVPQVSTALEEQRLIIGFGTITAVSRDGTIRQWPATDRSDVLAVHPAGQEVLARYSGPEKRALIVGASGPPVEANTYCAIMPAKYVPSPGFQTSPAAAARPVLVADTENGPIDCRTGRSVPTIKPDHIVDYGIGADTGRILWRDDRDDLRITEWRTRGSGIIRTRPVPSELARPGAHVVVSGESLIGIAAGEGLLRIYSDSGSGWQPQSAIPVMVQNIIGVSVADQGNLALVTAADGSFELYDVATGRRVVTNHVPLGTSRFERISAYESDGFLTALLYQKDEPAAHTTIEIPITTPLLVDQLCTTYTAPECAQPDR</sequence>
<evidence type="ECO:0000256" key="1">
    <source>
        <dbReference type="SAM" id="Phobius"/>
    </source>
</evidence>
<dbReference type="SUPFAM" id="SSF69322">
    <property type="entry name" value="Tricorn protease domain 2"/>
    <property type="match status" value="1"/>
</dbReference>
<feature type="transmembrane region" description="Helical" evidence="1">
    <location>
        <begin position="237"/>
        <end position="260"/>
    </location>
</feature>
<reference evidence="3 4" key="1">
    <citation type="journal article" date="2019" name="ACS Chem. Biol.">
        <title>Identification and Mobilization of a Cryptic Antibiotic Biosynthesis Gene Locus from a Human-Pathogenic Nocardia Isolate.</title>
        <authorList>
            <person name="Herisse M."/>
            <person name="Ishida K."/>
            <person name="Porter J.L."/>
            <person name="Howden B."/>
            <person name="Hertweck C."/>
            <person name="Stinear T.P."/>
            <person name="Pidot S.J."/>
        </authorList>
    </citation>
    <scope>NUCLEOTIDE SEQUENCE [LARGE SCALE GENOMIC DNA]</scope>
    <source>
        <strain evidence="3 4">AUSMDU00012715</strain>
    </source>
</reference>
<dbReference type="InterPro" id="IPR000157">
    <property type="entry name" value="TIR_dom"/>
</dbReference>
<keyword evidence="1" id="KW-0472">Membrane</keyword>
<evidence type="ECO:0000259" key="2">
    <source>
        <dbReference type="PROSITE" id="PS50104"/>
    </source>
</evidence>
<dbReference type="Proteomes" id="UP000500953">
    <property type="component" value="Chromosome"/>
</dbReference>
<evidence type="ECO:0000313" key="3">
    <source>
        <dbReference type="EMBL" id="QIS22116.1"/>
    </source>
</evidence>
<dbReference type="Gene3D" id="3.40.50.10140">
    <property type="entry name" value="Toll/interleukin-1 receptor homology (TIR) domain"/>
    <property type="match status" value="1"/>
</dbReference>
<dbReference type="PROSITE" id="PS50104">
    <property type="entry name" value="TIR"/>
    <property type="match status" value="1"/>
</dbReference>
<accession>A0A6G9ZAC5</accession>
<name>A0A6G9ZAC5_9NOCA</name>
<gene>
    <name evidence="3" type="ORF">F6W96_30990</name>
</gene>
<feature type="domain" description="TIR" evidence="2">
    <location>
        <begin position="54"/>
        <end position="197"/>
    </location>
</feature>
<dbReference type="EMBL" id="CP046173">
    <property type="protein sequence ID" value="QIS22116.1"/>
    <property type="molecule type" value="Genomic_DNA"/>
</dbReference>
<protein>
    <submittedName>
        <fullName evidence="3">TIR domain-containing protein</fullName>
    </submittedName>
</protein>
<organism evidence="3 4">
    <name type="scientific">Nocardia terpenica</name>
    <dbReference type="NCBI Taxonomy" id="455432"/>
    <lineage>
        <taxon>Bacteria</taxon>
        <taxon>Bacillati</taxon>
        <taxon>Actinomycetota</taxon>
        <taxon>Actinomycetes</taxon>
        <taxon>Mycobacteriales</taxon>
        <taxon>Nocardiaceae</taxon>
        <taxon>Nocardia</taxon>
    </lineage>
</organism>
<dbReference type="Pfam" id="PF08937">
    <property type="entry name" value="ThsB_TIR"/>
    <property type="match status" value="1"/>
</dbReference>
<proteinExistence type="predicted"/>
<dbReference type="GO" id="GO:0007165">
    <property type="term" value="P:signal transduction"/>
    <property type="evidence" value="ECO:0007669"/>
    <property type="project" value="InterPro"/>
</dbReference>
<dbReference type="InterPro" id="IPR015032">
    <property type="entry name" value="ThsB__TIR-like_domain"/>
</dbReference>
<dbReference type="SUPFAM" id="SSF52200">
    <property type="entry name" value="Toll/Interleukin receptor TIR domain"/>
    <property type="match status" value="1"/>
</dbReference>